<dbReference type="PIRSF" id="PIRSF000097">
    <property type="entry name" value="AKR"/>
    <property type="match status" value="1"/>
</dbReference>
<dbReference type="InterPro" id="IPR020471">
    <property type="entry name" value="AKR"/>
</dbReference>
<proteinExistence type="inferred from homology"/>
<evidence type="ECO:0000256" key="1">
    <source>
        <dbReference type="ARBA" id="ARBA00007905"/>
    </source>
</evidence>
<dbReference type="PRINTS" id="PR00069">
    <property type="entry name" value="ALDKETRDTASE"/>
</dbReference>
<keyword evidence="6" id="KW-1185">Reference proteome</keyword>
<dbReference type="InterPro" id="IPR036812">
    <property type="entry name" value="NAD(P)_OxRdtase_dom_sf"/>
</dbReference>
<evidence type="ECO:0000256" key="3">
    <source>
        <dbReference type="ARBA" id="ARBA00023002"/>
    </source>
</evidence>
<dbReference type="Pfam" id="PF00248">
    <property type="entry name" value="Aldo_ket_red"/>
    <property type="match status" value="1"/>
</dbReference>
<dbReference type="Gene3D" id="3.20.20.100">
    <property type="entry name" value="NADP-dependent oxidoreductase domain"/>
    <property type="match status" value="1"/>
</dbReference>
<gene>
    <name evidence="5" type="ORF">N0K80_03430</name>
</gene>
<keyword evidence="3" id="KW-0560">Oxidoreductase</keyword>
<evidence type="ECO:0000256" key="2">
    <source>
        <dbReference type="ARBA" id="ARBA00022857"/>
    </source>
</evidence>
<organism evidence="5 6">
    <name type="scientific">Dellaglioa carnosa</name>
    <dbReference type="NCBI Taxonomy" id="2995136"/>
    <lineage>
        <taxon>Bacteria</taxon>
        <taxon>Bacillati</taxon>
        <taxon>Bacillota</taxon>
        <taxon>Bacilli</taxon>
        <taxon>Lactobacillales</taxon>
        <taxon>Lactobacillaceae</taxon>
        <taxon>Dellaglioa</taxon>
    </lineage>
</organism>
<evidence type="ECO:0000259" key="4">
    <source>
        <dbReference type="Pfam" id="PF00248"/>
    </source>
</evidence>
<feature type="domain" description="NADP-dependent oxidoreductase" evidence="4">
    <location>
        <begin position="19"/>
        <end position="269"/>
    </location>
</feature>
<comment type="similarity">
    <text evidence="1">Belongs to the aldo/keto reductase family.</text>
</comment>
<dbReference type="RefSeq" id="WP_269023776.1">
    <property type="nucleotide sequence ID" value="NZ_JANXKW010000002.1"/>
</dbReference>
<name>A0ABT4JLF3_9LACO</name>
<dbReference type="InterPro" id="IPR018170">
    <property type="entry name" value="Aldo/ket_reductase_CS"/>
</dbReference>
<dbReference type="InterPro" id="IPR023210">
    <property type="entry name" value="NADP_OxRdtase_dom"/>
</dbReference>
<accession>A0ABT4JLF3</accession>
<evidence type="ECO:0000313" key="6">
    <source>
        <dbReference type="Proteomes" id="UP001081467"/>
    </source>
</evidence>
<sequence length="284" mass="31847">MNKLTDTYELSNGVQIPVVGFGTWQTPSGDVAKASVKSALAAGYRHLDTAEMYHNESSVGEGIAESGIAREDIFLTSKLANTEHTYDQAQAAFAQTLKDLDVDYLDLFLIHWPNPAAYREDNWENHLQETWRAFEDLYNEGKIKAIGVSNFRPRHFKVLEETQTIMPMINQIRLAPGDTNKETIDYAHDHNIQLEAYSPLGTGAIFAEPTMVEIAERVGRTVAQVTLRWSLQNGFLPLPKSVHADRIEENTHLFDFELSDEDMAKINALEGVVGYAQDPDTATF</sequence>
<protein>
    <submittedName>
        <fullName evidence="5">Aldo/keto reductase</fullName>
    </submittedName>
</protein>
<evidence type="ECO:0000313" key="5">
    <source>
        <dbReference type="EMBL" id="MCZ2491202.1"/>
    </source>
</evidence>
<dbReference type="PROSITE" id="PS00062">
    <property type="entry name" value="ALDOKETO_REDUCTASE_2"/>
    <property type="match status" value="1"/>
</dbReference>
<dbReference type="EMBL" id="JANXLI010000002">
    <property type="protein sequence ID" value="MCZ2491202.1"/>
    <property type="molecule type" value="Genomic_DNA"/>
</dbReference>
<dbReference type="PROSITE" id="PS00063">
    <property type="entry name" value="ALDOKETO_REDUCTASE_3"/>
    <property type="match status" value="1"/>
</dbReference>
<dbReference type="Proteomes" id="UP001081467">
    <property type="component" value="Unassembled WGS sequence"/>
</dbReference>
<keyword evidence="2" id="KW-0521">NADP</keyword>
<dbReference type="CDD" id="cd19071">
    <property type="entry name" value="AKR_AKR1-5-like"/>
    <property type="match status" value="1"/>
</dbReference>
<dbReference type="PANTHER" id="PTHR43827:SF3">
    <property type="entry name" value="NADP-DEPENDENT OXIDOREDUCTASE DOMAIN-CONTAINING PROTEIN"/>
    <property type="match status" value="1"/>
</dbReference>
<comment type="caution">
    <text evidence="5">The sequence shown here is derived from an EMBL/GenBank/DDBJ whole genome shotgun (WGS) entry which is preliminary data.</text>
</comment>
<dbReference type="PANTHER" id="PTHR43827">
    <property type="entry name" value="2,5-DIKETO-D-GLUCONIC ACID REDUCTASE"/>
    <property type="match status" value="1"/>
</dbReference>
<reference evidence="5" key="1">
    <citation type="submission" date="2022-09" db="EMBL/GenBank/DDBJ databases">
        <title>Diversity of Dellaglioa algida.</title>
        <authorList>
            <person name="Matthias E."/>
            <person name="Werum V."/>
        </authorList>
    </citation>
    <scope>NUCLEOTIDE SEQUENCE</scope>
    <source>
        <strain evidence="5">TMW 2.2523</strain>
    </source>
</reference>
<dbReference type="SUPFAM" id="SSF51430">
    <property type="entry name" value="NAD(P)-linked oxidoreductase"/>
    <property type="match status" value="1"/>
</dbReference>
<dbReference type="PROSITE" id="PS00798">
    <property type="entry name" value="ALDOKETO_REDUCTASE_1"/>
    <property type="match status" value="1"/>
</dbReference>